<evidence type="ECO:0000259" key="4">
    <source>
        <dbReference type="PROSITE" id="PS50097"/>
    </source>
</evidence>
<dbReference type="PANTHER" id="PTHR24412:SF480">
    <property type="entry name" value="KELCH-LIKE PROTEIN 8"/>
    <property type="match status" value="1"/>
</dbReference>
<dbReference type="SUPFAM" id="SSF54695">
    <property type="entry name" value="POZ domain"/>
    <property type="match status" value="1"/>
</dbReference>
<dbReference type="Gene3D" id="1.25.40.420">
    <property type="match status" value="1"/>
</dbReference>
<dbReference type="SMART" id="SM00225">
    <property type="entry name" value="BTB"/>
    <property type="match status" value="1"/>
</dbReference>
<dbReference type="Pfam" id="PF01344">
    <property type="entry name" value="Kelch_1"/>
    <property type="match status" value="2"/>
</dbReference>
<accession>A0AAN9B9E1</accession>
<evidence type="ECO:0000256" key="1">
    <source>
        <dbReference type="ARBA" id="ARBA00022441"/>
    </source>
</evidence>
<reference evidence="5 6" key="1">
    <citation type="submission" date="2024-02" db="EMBL/GenBank/DDBJ databases">
        <title>Chromosome-scale genome assembly of the rough periwinkle Littorina saxatilis.</title>
        <authorList>
            <person name="De Jode A."/>
            <person name="Faria R."/>
            <person name="Formenti G."/>
            <person name="Sims Y."/>
            <person name="Smith T.P."/>
            <person name="Tracey A."/>
            <person name="Wood J.M.D."/>
            <person name="Zagrodzka Z.B."/>
            <person name="Johannesson K."/>
            <person name="Butlin R.K."/>
            <person name="Leder E.H."/>
        </authorList>
    </citation>
    <scope>NUCLEOTIDE SEQUENCE [LARGE SCALE GENOMIC DNA]</scope>
    <source>
        <strain evidence="5">Snail1</strain>
        <tissue evidence="5">Muscle</tissue>
    </source>
</reference>
<evidence type="ECO:0000313" key="5">
    <source>
        <dbReference type="EMBL" id="KAK7101158.1"/>
    </source>
</evidence>
<dbReference type="InterPro" id="IPR006652">
    <property type="entry name" value="Kelch_1"/>
</dbReference>
<dbReference type="Pfam" id="PF07707">
    <property type="entry name" value="BACK"/>
    <property type="match status" value="1"/>
</dbReference>
<dbReference type="SUPFAM" id="SSF117281">
    <property type="entry name" value="Kelch motif"/>
    <property type="match status" value="1"/>
</dbReference>
<dbReference type="InterPro" id="IPR011705">
    <property type="entry name" value="BACK"/>
</dbReference>
<evidence type="ECO:0000313" key="6">
    <source>
        <dbReference type="Proteomes" id="UP001374579"/>
    </source>
</evidence>
<evidence type="ECO:0000256" key="2">
    <source>
        <dbReference type="ARBA" id="ARBA00022737"/>
    </source>
</evidence>
<dbReference type="Gene3D" id="2.120.10.80">
    <property type="entry name" value="Kelch-type beta propeller"/>
    <property type="match status" value="1"/>
</dbReference>
<feature type="domain" description="BTB" evidence="4">
    <location>
        <begin position="126"/>
        <end position="193"/>
    </location>
</feature>
<dbReference type="InterPro" id="IPR000210">
    <property type="entry name" value="BTB/POZ_dom"/>
</dbReference>
<dbReference type="AlphaFoldDB" id="A0AAN9B9E1"/>
<dbReference type="SMART" id="SM00612">
    <property type="entry name" value="Kelch"/>
    <property type="match status" value="2"/>
</dbReference>
<dbReference type="SMART" id="SM00875">
    <property type="entry name" value="BACK"/>
    <property type="match status" value="1"/>
</dbReference>
<feature type="compositionally biased region" description="Low complexity" evidence="3">
    <location>
        <begin position="83"/>
        <end position="94"/>
    </location>
</feature>
<organism evidence="5 6">
    <name type="scientific">Littorina saxatilis</name>
    <dbReference type="NCBI Taxonomy" id="31220"/>
    <lineage>
        <taxon>Eukaryota</taxon>
        <taxon>Metazoa</taxon>
        <taxon>Spiralia</taxon>
        <taxon>Lophotrochozoa</taxon>
        <taxon>Mollusca</taxon>
        <taxon>Gastropoda</taxon>
        <taxon>Caenogastropoda</taxon>
        <taxon>Littorinimorpha</taxon>
        <taxon>Littorinoidea</taxon>
        <taxon>Littorinidae</taxon>
        <taxon>Littorina</taxon>
    </lineage>
</organism>
<keyword evidence="1" id="KW-0880">Kelch repeat</keyword>
<gene>
    <name evidence="5" type="ORF">V1264_023993</name>
</gene>
<dbReference type="InterPro" id="IPR015915">
    <property type="entry name" value="Kelch-typ_b-propeller"/>
</dbReference>
<keyword evidence="6" id="KW-1185">Reference proteome</keyword>
<protein>
    <recommendedName>
        <fullName evidence="4">BTB domain-containing protein</fullName>
    </recommendedName>
</protein>
<feature type="compositionally biased region" description="Polar residues" evidence="3">
    <location>
        <begin position="73"/>
        <end position="82"/>
    </location>
</feature>
<dbReference type="InterPro" id="IPR011333">
    <property type="entry name" value="SKP1/BTB/POZ_sf"/>
</dbReference>
<feature type="region of interest" description="Disordered" evidence="3">
    <location>
        <begin position="1"/>
        <end position="117"/>
    </location>
</feature>
<dbReference type="PANTHER" id="PTHR24412">
    <property type="entry name" value="KELCH PROTEIN"/>
    <property type="match status" value="1"/>
</dbReference>
<dbReference type="EMBL" id="JBAMIC010000011">
    <property type="protein sequence ID" value="KAK7101158.1"/>
    <property type="molecule type" value="Genomic_DNA"/>
</dbReference>
<proteinExistence type="predicted"/>
<evidence type="ECO:0000256" key="3">
    <source>
        <dbReference type="SAM" id="MobiDB-lite"/>
    </source>
</evidence>
<dbReference type="Pfam" id="PF00651">
    <property type="entry name" value="BTB"/>
    <property type="match status" value="1"/>
</dbReference>
<dbReference type="PROSITE" id="PS50097">
    <property type="entry name" value="BTB"/>
    <property type="match status" value="1"/>
</dbReference>
<dbReference type="Gene3D" id="3.30.710.10">
    <property type="entry name" value="Potassium Channel Kv1.1, Chain A"/>
    <property type="match status" value="1"/>
</dbReference>
<sequence length="682" mass="75965">MDHDTNHTAGHSPPAEPSHVDSSFSDVHSSTVPDQNHDMCVASDTDSKQKTRSINEDQGYKNDADNKAHRKTSSVLVSNSNKDSSSTDFTGSGSQTKSSHTQITEDQRTSSDMSVTEFSLESGEPADIVLEIGNKQLSCHKRVLCEHSLYFKAMFESGMQESHSNTVKLDNVHSDNFLCLVVYFYTGDLKLTQSNVQSVTELSNQFQVTNALDQCCKFLLTMIEDDLCLSLIRMSNLLMLTDVYNESRKHALWHFSTVTQSEDFFLAPCSQVLDFLQDPFLNVESEVDVFQAAADWYFAQDRPCDVTDFPSFLASTVNFHLMTDDEVASLNDLLVVKNNPELKSFVASLNQDVIASLKEKHPTGVRTSPRNGRILCVGAHQCTTSSGCQNSCPVAREETAPQEVLGFEPDGCSLELVASLSDHYPLLSRDAGYRVCAIGHRVYVVGGQASIGRSGGWMSTIWCLDTLRWSWEEVGGLQNVRRHHGMCAHGSTLFLVGGIGRFRVKLDSMESWDSETDEWSVLPQMLHQETAPAVTEHRGNIYVFKNYAQVFNIATSSWSFLKLSPPVPGLPIFAHSDPNSNGIFVTCFLSESLWFVDLDRKQSQNLVNFEMQGGGGVFCQGRLYHFQLVECDNNESTEVECYNTAEMARSVTGMLHRAFLTSNFVTVPRFPDFQPSSNKQLC</sequence>
<dbReference type="CDD" id="cd18186">
    <property type="entry name" value="BTB_POZ_ZBTB_KLHL-like"/>
    <property type="match status" value="1"/>
</dbReference>
<name>A0AAN9B9E1_9CAEN</name>
<feature type="compositionally biased region" description="Low complexity" evidence="3">
    <location>
        <begin position="20"/>
        <end position="30"/>
    </location>
</feature>
<comment type="caution">
    <text evidence="5">The sequence shown here is derived from an EMBL/GenBank/DDBJ whole genome shotgun (WGS) entry which is preliminary data.</text>
</comment>
<dbReference type="Proteomes" id="UP001374579">
    <property type="component" value="Unassembled WGS sequence"/>
</dbReference>
<keyword evidence="2" id="KW-0677">Repeat</keyword>
<feature type="compositionally biased region" description="Basic and acidic residues" evidence="3">
    <location>
        <begin position="45"/>
        <end position="67"/>
    </location>
</feature>